<dbReference type="Proteomes" id="UP001371305">
    <property type="component" value="Unassembled WGS sequence"/>
</dbReference>
<dbReference type="EMBL" id="JBBUKT010000002">
    <property type="protein sequence ID" value="MEK7950281.1"/>
    <property type="molecule type" value="Genomic_DNA"/>
</dbReference>
<keyword evidence="1" id="KW-0812">Transmembrane</keyword>
<evidence type="ECO:0000256" key="1">
    <source>
        <dbReference type="SAM" id="Phobius"/>
    </source>
</evidence>
<feature type="transmembrane region" description="Helical" evidence="1">
    <location>
        <begin position="84"/>
        <end position="102"/>
    </location>
</feature>
<evidence type="ECO:0008006" key="4">
    <source>
        <dbReference type="Google" id="ProtNLM"/>
    </source>
</evidence>
<reference evidence="2 3" key="1">
    <citation type="submission" date="2024-04" db="EMBL/GenBank/DDBJ databases">
        <title>Luteolibacter sp. isolated from soil.</title>
        <authorList>
            <person name="An J."/>
        </authorList>
    </citation>
    <scope>NUCLEOTIDE SEQUENCE [LARGE SCALE GENOMIC DNA]</scope>
    <source>
        <strain evidence="2 3">Y139</strain>
    </source>
</reference>
<name>A0ABU9AT04_9BACT</name>
<feature type="transmembrane region" description="Helical" evidence="1">
    <location>
        <begin position="33"/>
        <end position="63"/>
    </location>
</feature>
<comment type="caution">
    <text evidence="2">The sequence shown here is derived from an EMBL/GenBank/DDBJ whole genome shotgun (WGS) entry which is preliminary data.</text>
</comment>
<dbReference type="RefSeq" id="WP_341403745.1">
    <property type="nucleotide sequence ID" value="NZ_JBBUKT010000002.1"/>
</dbReference>
<sequence>MIRYALSLFVLVLLALAAQQFIPALTGLYNARLLLVTLVFLCASVTVGPPVMLALAFTCGFLWDAQCALGPPGGDPEIYRYHVEPLRFGYSILLYGVIGYLMQGIQPLFREGKWQFSTALVGISIFVYLTAEYLIINFIRGGFVFTEATLFQIAATSTLTMLFSPLVFWVLFSIAGKFGHEIRFEGLKKKQRSRYRSIA</sequence>
<gene>
    <name evidence="2" type="ORF">WKV53_07230</name>
</gene>
<proteinExistence type="predicted"/>
<keyword evidence="1" id="KW-0472">Membrane</keyword>
<feature type="transmembrane region" description="Helical" evidence="1">
    <location>
        <begin position="148"/>
        <end position="172"/>
    </location>
</feature>
<evidence type="ECO:0000313" key="3">
    <source>
        <dbReference type="Proteomes" id="UP001371305"/>
    </source>
</evidence>
<organism evidence="2 3">
    <name type="scientific">Luteolibacter soli</name>
    <dbReference type="NCBI Taxonomy" id="3135280"/>
    <lineage>
        <taxon>Bacteria</taxon>
        <taxon>Pseudomonadati</taxon>
        <taxon>Verrucomicrobiota</taxon>
        <taxon>Verrucomicrobiia</taxon>
        <taxon>Verrucomicrobiales</taxon>
        <taxon>Verrucomicrobiaceae</taxon>
        <taxon>Luteolibacter</taxon>
    </lineage>
</organism>
<protein>
    <recommendedName>
        <fullName evidence="4">Rod shape-determining protein MreD</fullName>
    </recommendedName>
</protein>
<feature type="transmembrane region" description="Helical" evidence="1">
    <location>
        <begin position="114"/>
        <end position="136"/>
    </location>
</feature>
<evidence type="ECO:0000313" key="2">
    <source>
        <dbReference type="EMBL" id="MEK7950281.1"/>
    </source>
</evidence>
<keyword evidence="1" id="KW-1133">Transmembrane helix</keyword>
<keyword evidence="3" id="KW-1185">Reference proteome</keyword>
<accession>A0ABU9AT04</accession>